<dbReference type="Gene3D" id="3.60.130.10">
    <property type="entry name" value="Clavaminate synthase-like"/>
    <property type="match status" value="1"/>
</dbReference>
<dbReference type="PANTHER" id="PTHR10696">
    <property type="entry name" value="GAMMA-BUTYROBETAINE HYDROXYLASE-RELATED"/>
    <property type="match status" value="1"/>
</dbReference>
<accession>A0A9W6MX17</accession>
<dbReference type="InterPro" id="IPR042098">
    <property type="entry name" value="TauD-like_sf"/>
</dbReference>
<dbReference type="PANTHER" id="PTHR10696:SF56">
    <property type="entry name" value="TAUD_TFDA-LIKE DOMAIN-CONTAINING PROTEIN"/>
    <property type="match status" value="1"/>
</dbReference>
<gene>
    <name evidence="5" type="ORF">GCM10008179_32510</name>
</gene>
<comment type="cofactor">
    <cofactor evidence="1">
        <name>Fe(2+)</name>
        <dbReference type="ChEBI" id="CHEBI:29033"/>
    </cofactor>
</comment>
<comment type="caution">
    <text evidence="5">The sequence shown here is derived from an EMBL/GenBank/DDBJ whole genome shotgun (WGS) entry which is preliminary data.</text>
</comment>
<dbReference type="Proteomes" id="UP001143372">
    <property type="component" value="Unassembled WGS sequence"/>
</dbReference>
<dbReference type="RefSeq" id="WP_271169831.1">
    <property type="nucleotide sequence ID" value="NZ_BSFI01000022.1"/>
</dbReference>
<name>A0A9W6MX17_9HYPH</name>
<evidence type="ECO:0000256" key="3">
    <source>
        <dbReference type="ARBA" id="ARBA00023194"/>
    </source>
</evidence>
<dbReference type="InterPro" id="IPR003819">
    <property type="entry name" value="TauD/TfdA-like"/>
</dbReference>
<keyword evidence="3" id="KW-0045">Antibiotic biosynthesis</keyword>
<keyword evidence="6" id="KW-1185">Reference proteome</keyword>
<keyword evidence="2" id="KW-0560">Oxidoreductase</keyword>
<dbReference type="SUPFAM" id="SSF51197">
    <property type="entry name" value="Clavaminate synthase-like"/>
    <property type="match status" value="1"/>
</dbReference>
<dbReference type="Pfam" id="PF02668">
    <property type="entry name" value="TauD"/>
    <property type="match status" value="1"/>
</dbReference>
<evidence type="ECO:0000256" key="2">
    <source>
        <dbReference type="ARBA" id="ARBA00023002"/>
    </source>
</evidence>
<organism evidence="5 6">
    <name type="scientific">Hansschlegelia plantiphila</name>
    <dbReference type="NCBI Taxonomy" id="374655"/>
    <lineage>
        <taxon>Bacteria</taxon>
        <taxon>Pseudomonadati</taxon>
        <taxon>Pseudomonadota</taxon>
        <taxon>Alphaproteobacteria</taxon>
        <taxon>Hyphomicrobiales</taxon>
        <taxon>Methylopilaceae</taxon>
        <taxon>Hansschlegelia</taxon>
    </lineage>
</organism>
<protein>
    <recommendedName>
        <fullName evidence="4">TauD/TfdA-like domain-containing protein</fullName>
    </recommendedName>
</protein>
<dbReference type="AlphaFoldDB" id="A0A9W6MX17"/>
<evidence type="ECO:0000313" key="6">
    <source>
        <dbReference type="Proteomes" id="UP001143372"/>
    </source>
</evidence>
<proteinExistence type="predicted"/>
<dbReference type="EMBL" id="BSFI01000022">
    <property type="protein sequence ID" value="GLK69613.1"/>
    <property type="molecule type" value="Genomic_DNA"/>
</dbReference>
<dbReference type="InterPro" id="IPR050411">
    <property type="entry name" value="AlphaKG_dependent_hydroxylases"/>
</dbReference>
<evidence type="ECO:0000259" key="4">
    <source>
        <dbReference type="Pfam" id="PF02668"/>
    </source>
</evidence>
<evidence type="ECO:0000256" key="1">
    <source>
        <dbReference type="ARBA" id="ARBA00001954"/>
    </source>
</evidence>
<dbReference type="GO" id="GO:0017000">
    <property type="term" value="P:antibiotic biosynthetic process"/>
    <property type="evidence" value="ECO:0007669"/>
    <property type="project" value="UniProtKB-KW"/>
</dbReference>
<evidence type="ECO:0000313" key="5">
    <source>
        <dbReference type="EMBL" id="GLK69613.1"/>
    </source>
</evidence>
<reference evidence="5" key="1">
    <citation type="journal article" date="2014" name="Int. J. Syst. Evol. Microbiol.">
        <title>Complete genome sequence of Corynebacterium casei LMG S-19264T (=DSM 44701T), isolated from a smear-ripened cheese.</title>
        <authorList>
            <consortium name="US DOE Joint Genome Institute (JGI-PGF)"/>
            <person name="Walter F."/>
            <person name="Albersmeier A."/>
            <person name="Kalinowski J."/>
            <person name="Ruckert C."/>
        </authorList>
    </citation>
    <scope>NUCLEOTIDE SEQUENCE</scope>
    <source>
        <strain evidence="5">VKM B-2347</strain>
    </source>
</reference>
<reference evidence="5" key="2">
    <citation type="submission" date="2023-01" db="EMBL/GenBank/DDBJ databases">
        <authorList>
            <person name="Sun Q."/>
            <person name="Evtushenko L."/>
        </authorList>
    </citation>
    <scope>NUCLEOTIDE SEQUENCE</scope>
    <source>
        <strain evidence="5">VKM B-2347</strain>
    </source>
</reference>
<dbReference type="GO" id="GO:0016706">
    <property type="term" value="F:2-oxoglutarate-dependent dioxygenase activity"/>
    <property type="evidence" value="ECO:0007669"/>
    <property type="project" value="UniProtKB-ARBA"/>
</dbReference>
<sequence>MTDVLDRRALTAKPLSEGAALPLLVEADPAGLSLIDALPELKRLADHHLPVAGGLLFRGFRLNGASAFREFAAGFGHDLLTYEFGSTPRSKVETGVYTSTEYPQHQHIPLHNEQSYTRDWPMKIWFYCEEAAPEGGETPLADSRLVYRDMPEDIRTRFAERELTYVRNFGAGLDVSWTDVFGTDDRAEVEAFCGPRGIECEWKDDGELRTKQRCQAVAAHPKTGEMVWFNQAHLFHVSNLEPEVRSTLLDLVDEHDLPRNVTYGDGSPIEDETLDVVRGVLERRKIAFSWRPGDVAMLDNMLVAHGRAPFKGPRKVRVAMAEAQGSR</sequence>
<feature type="domain" description="TauD/TfdA-like" evidence="4">
    <location>
        <begin position="26"/>
        <end position="320"/>
    </location>
</feature>